<proteinExistence type="predicted"/>
<evidence type="ECO:0000259" key="1">
    <source>
        <dbReference type="Pfam" id="PF19573"/>
    </source>
</evidence>
<feature type="domain" description="DUF6089" evidence="1">
    <location>
        <begin position="2"/>
        <end position="169"/>
    </location>
</feature>
<comment type="caution">
    <text evidence="2">The sequence shown here is derived from an EMBL/GenBank/DDBJ whole genome shotgun (WGS) entry which is preliminary data.</text>
</comment>
<evidence type="ECO:0000313" key="2">
    <source>
        <dbReference type="EMBL" id="GAA4839951.1"/>
    </source>
</evidence>
<dbReference type="Pfam" id="PF19573">
    <property type="entry name" value="DUF6089"/>
    <property type="match status" value="1"/>
</dbReference>
<protein>
    <recommendedName>
        <fullName evidence="1">DUF6089 domain-containing protein</fullName>
    </recommendedName>
</protein>
<accession>A0ABP9DCE1</accession>
<name>A0ABP9DCE1_9BACT</name>
<dbReference type="Proteomes" id="UP001500298">
    <property type="component" value="Unassembled WGS sequence"/>
</dbReference>
<evidence type="ECO:0000313" key="3">
    <source>
        <dbReference type="Proteomes" id="UP001500298"/>
    </source>
</evidence>
<organism evidence="2 3">
    <name type="scientific">Algivirga pacifica</name>
    <dbReference type="NCBI Taxonomy" id="1162670"/>
    <lineage>
        <taxon>Bacteria</taxon>
        <taxon>Pseudomonadati</taxon>
        <taxon>Bacteroidota</taxon>
        <taxon>Cytophagia</taxon>
        <taxon>Cytophagales</taxon>
        <taxon>Flammeovirgaceae</taxon>
        <taxon>Algivirga</taxon>
    </lineage>
</organism>
<dbReference type="EMBL" id="BAABJX010000039">
    <property type="protein sequence ID" value="GAA4839951.1"/>
    <property type="molecule type" value="Genomic_DNA"/>
</dbReference>
<dbReference type="InterPro" id="IPR045743">
    <property type="entry name" value="DUF6089"/>
</dbReference>
<sequence length="207" mass="23905">MGFAIGPNAYTGDLAKFYPDPSNTRASVQLNYRKHFNNFFIWRSHLTTHWVTGSGTLNETLNSPTTDFTIVSPELATGFEYNFLPFRTSWKSREKMTPYIFGTLGVSYQRYVDRPDINTTGEFPSHFSAVLPVGFGLKYKISRFWNFQIEWSSSYHLSDNLEGIRKYDDPAQVPYNTSNMDMIHHLSFGFVYNRVSVKCPSRSFPKL</sequence>
<reference evidence="3" key="1">
    <citation type="journal article" date="2019" name="Int. J. Syst. Evol. Microbiol.">
        <title>The Global Catalogue of Microorganisms (GCM) 10K type strain sequencing project: providing services to taxonomists for standard genome sequencing and annotation.</title>
        <authorList>
            <consortium name="The Broad Institute Genomics Platform"/>
            <consortium name="The Broad Institute Genome Sequencing Center for Infectious Disease"/>
            <person name="Wu L."/>
            <person name="Ma J."/>
        </authorList>
    </citation>
    <scope>NUCLEOTIDE SEQUENCE [LARGE SCALE GENOMIC DNA]</scope>
    <source>
        <strain evidence="3">JCM 18326</strain>
    </source>
</reference>
<gene>
    <name evidence="2" type="ORF">GCM10023331_26390</name>
</gene>
<keyword evidence="3" id="KW-1185">Reference proteome</keyword>